<evidence type="ECO:0000256" key="1">
    <source>
        <dbReference type="SAM" id="MobiDB-lite"/>
    </source>
</evidence>
<reference evidence="2" key="1">
    <citation type="submission" date="2013-11" db="EMBL/GenBank/DDBJ databases">
        <title>Draft genome sequence of the broad-host-range Rhizobium sp. LPU83 strain, a member of the low-genetic diversity Oregon-like Rhizobium sp. group.</title>
        <authorList>
            <person name="Wibberg D."/>
            <person name="Puehler A."/>
            <person name="Schlueter A."/>
        </authorList>
    </citation>
    <scope>NUCLEOTIDE SEQUENCE [LARGE SCALE GENOMIC DNA]</scope>
    <source>
        <strain evidence="2">LPU83</strain>
        <plasmid evidence="2">pLPU83d</plasmid>
    </source>
</reference>
<organism evidence="2 3">
    <name type="scientific">Rhizobium favelukesii</name>
    <dbReference type="NCBI Taxonomy" id="348824"/>
    <lineage>
        <taxon>Bacteria</taxon>
        <taxon>Pseudomonadati</taxon>
        <taxon>Pseudomonadota</taxon>
        <taxon>Alphaproteobacteria</taxon>
        <taxon>Hyphomicrobiales</taxon>
        <taxon>Rhizobiaceae</taxon>
        <taxon>Rhizobium/Agrobacterium group</taxon>
        <taxon>Rhizobium</taxon>
    </lineage>
</organism>
<dbReference type="AlphaFoldDB" id="W6RTL9"/>
<accession>W6RTL9</accession>
<keyword evidence="3" id="KW-1185">Reference proteome</keyword>
<dbReference type="KEGG" id="rhl:LPU83_pLPU83d_0733"/>
<evidence type="ECO:0000313" key="2">
    <source>
        <dbReference type="EMBL" id="CDM62103.1"/>
    </source>
</evidence>
<sequence length="107" mass="12202">MRHRGISRNEELPYRRTWLTEAIEFDGILDGVELVTLLHLHEDYFDEIVSERMSSAFRSYDNRATKRKFARQGVPTSPTHASGSHGLAMMAPVSSKSATFRVTTMRS</sequence>
<name>W6RTL9_9HYPH</name>
<gene>
    <name evidence="2" type="ORF">LPU83_pLPU83d_0733</name>
</gene>
<geneLocation type="plasmid" evidence="2 3">
    <name>pLPU83d</name>
</geneLocation>
<evidence type="ECO:0000313" key="3">
    <source>
        <dbReference type="Proteomes" id="UP000019443"/>
    </source>
</evidence>
<protein>
    <submittedName>
        <fullName evidence="2">Uncharacterized protein</fullName>
    </submittedName>
</protein>
<feature type="region of interest" description="Disordered" evidence="1">
    <location>
        <begin position="68"/>
        <end position="88"/>
    </location>
</feature>
<dbReference type="Proteomes" id="UP000019443">
    <property type="component" value="Plasmid pLPU83d"/>
</dbReference>
<keyword evidence="2" id="KW-0614">Plasmid</keyword>
<proteinExistence type="predicted"/>
<dbReference type="HOGENOM" id="CLU_2207965_0_0_5"/>
<dbReference type="EMBL" id="HG916855">
    <property type="protein sequence ID" value="CDM62103.1"/>
    <property type="molecule type" value="Genomic_DNA"/>
</dbReference>